<dbReference type="EMBL" id="KV417518">
    <property type="protein sequence ID" value="KZP25886.1"/>
    <property type="molecule type" value="Genomic_DNA"/>
</dbReference>
<gene>
    <name evidence="1" type="ORF">FIBSPDRAFT_369337</name>
</gene>
<evidence type="ECO:0000313" key="2">
    <source>
        <dbReference type="Proteomes" id="UP000076532"/>
    </source>
</evidence>
<keyword evidence="2" id="KW-1185">Reference proteome</keyword>
<dbReference type="AlphaFoldDB" id="A0A166PA57"/>
<dbReference type="Proteomes" id="UP000076532">
    <property type="component" value="Unassembled WGS sequence"/>
</dbReference>
<reference evidence="1 2" key="1">
    <citation type="journal article" date="2016" name="Mol. Biol. Evol.">
        <title>Comparative Genomics of Early-Diverging Mushroom-Forming Fungi Provides Insights into the Origins of Lignocellulose Decay Capabilities.</title>
        <authorList>
            <person name="Nagy L.G."/>
            <person name="Riley R."/>
            <person name="Tritt A."/>
            <person name="Adam C."/>
            <person name="Daum C."/>
            <person name="Floudas D."/>
            <person name="Sun H."/>
            <person name="Yadav J.S."/>
            <person name="Pangilinan J."/>
            <person name="Larsson K.H."/>
            <person name="Matsuura K."/>
            <person name="Barry K."/>
            <person name="Labutti K."/>
            <person name="Kuo R."/>
            <person name="Ohm R.A."/>
            <person name="Bhattacharya S.S."/>
            <person name="Shirouzu T."/>
            <person name="Yoshinaga Y."/>
            <person name="Martin F.M."/>
            <person name="Grigoriev I.V."/>
            <person name="Hibbett D.S."/>
        </authorList>
    </citation>
    <scope>NUCLEOTIDE SEQUENCE [LARGE SCALE GENOMIC DNA]</scope>
    <source>
        <strain evidence="1 2">CBS 109695</strain>
    </source>
</reference>
<organism evidence="1 2">
    <name type="scientific">Athelia psychrophila</name>
    <dbReference type="NCBI Taxonomy" id="1759441"/>
    <lineage>
        <taxon>Eukaryota</taxon>
        <taxon>Fungi</taxon>
        <taxon>Dikarya</taxon>
        <taxon>Basidiomycota</taxon>
        <taxon>Agaricomycotina</taxon>
        <taxon>Agaricomycetes</taxon>
        <taxon>Agaricomycetidae</taxon>
        <taxon>Atheliales</taxon>
        <taxon>Atheliaceae</taxon>
        <taxon>Athelia</taxon>
    </lineage>
</organism>
<name>A0A166PA57_9AGAM</name>
<sequence length="90" mass="9781">MAVVPFGAVIPQVLTDSCPSSYLTFGVSFLREPVSFTSPFHCSSSLLGRSVLVKQKCNHIQTHRVRGSEYSLIPCISHYTPATTVDGVSH</sequence>
<evidence type="ECO:0000313" key="1">
    <source>
        <dbReference type="EMBL" id="KZP25886.1"/>
    </source>
</evidence>
<accession>A0A166PA57</accession>
<protein>
    <submittedName>
        <fullName evidence="1">Uncharacterized protein</fullName>
    </submittedName>
</protein>
<proteinExistence type="predicted"/>